<protein>
    <submittedName>
        <fullName evidence="1">Uncharacterized protein</fullName>
    </submittedName>
</protein>
<accession>A0ACC0Q4F2</accession>
<sequence length="626" mass="72418">MFRCNSSARSSSMANLSSIPDIVNQEEQEYQDLNNNFESWNIPKIPVKEIYKSSFLSDSFRTDQIVKTVEQVYAITKQEEKCSLLSKESFKRHLDRGLKDKNILKALTLNIQTPGAITNMLEGSHPLALIYRIYYKCMKTNLNIHALVKSPKDKTVLIQSNGNANIQVPKTISWNVIKLPTSWISENESYPHKMQNNTIDLDYIKQYLDGTIRISFDQQRINQPLKIKELSRSSSTISKPCYSTQPNFDDDETSQGYPTPTDLEKITPPINPQNQIDPALRVLTRITDDDDDYDELYEEFKSKKNKQKRKDFRNKYSSSRQNKMINQWEQYMEEEDIDIYFFGYLANIYLPKKAKAAKLLSANYTKTLSSVYITSPQKTCKSELKEIKVINQVLPTQNHNNLIENKILKTTLQDLKHETKIVKKDILKLKESASETNSDKNIKNSQHNEKKYYQKLYTTVKLVIRDYQININALIDTGADLNCIGEGIVPTMYFHKTTAQLSSANGSKMQVEYKLPNAHICQDKVCFKSTIVLVPDLTDKLILGTPFICSLYLFTTNEEGLITKPFGQQVMFKFLTKPELVELKYLTMDKLSLKKTQLKFLQQEIKYKKIEDQLTAKILTKQIEKF</sequence>
<evidence type="ECO:0000313" key="1">
    <source>
        <dbReference type="EMBL" id="KAI8572139.1"/>
    </source>
</evidence>
<organism evidence="1 2">
    <name type="scientific">Rhododendron molle</name>
    <name type="common">Chinese azalea</name>
    <name type="synonym">Azalea mollis</name>
    <dbReference type="NCBI Taxonomy" id="49168"/>
    <lineage>
        <taxon>Eukaryota</taxon>
        <taxon>Viridiplantae</taxon>
        <taxon>Streptophyta</taxon>
        <taxon>Embryophyta</taxon>
        <taxon>Tracheophyta</taxon>
        <taxon>Spermatophyta</taxon>
        <taxon>Magnoliopsida</taxon>
        <taxon>eudicotyledons</taxon>
        <taxon>Gunneridae</taxon>
        <taxon>Pentapetalae</taxon>
        <taxon>asterids</taxon>
        <taxon>Ericales</taxon>
        <taxon>Ericaceae</taxon>
        <taxon>Ericoideae</taxon>
        <taxon>Rhodoreae</taxon>
        <taxon>Rhododendron</taxon>
    </lineage>
</organism>
<dbReference type="Proteomes" id="UP001062846">
    <property type="component" value="Chromosome 1"/>
</dbReference>
<reference evidence="1" key="1">
    <citation type="submission" date="2022-02" db="EMBL/GenBank/DDBJ databases">
        <title>Plant Genome Project.</title>
        <authorList>
            <person name="Zhang R.-G."/>
        </authorList>
    </citation>
    <scope>NUCLEOTIDE SEQUENCE</scope>
    <source>
        <strain evidence="1">AT1</strain>
    </source>
</reference>
<keyword evidence="2" id="KW-1185">Reference proteome</keyword>
<name>A0ACC0Q4F2_RHOML</name>
<dbReference type="EMBL" id="CM046388">
    <property type="protein sequence ID" value="KAI8572139.1"/>
    <property type="molecule type" value="Genomic_DNA"/>
</dbReference>
<proteinExistence type="predicted"/>
<evidence type="ECO:0000313" key="2">
    <source>
        <dbReference type="Proteomes" id="UP001062846"/>
    </source>
</evidence>
<comment type="caution">
    <text evidence="1">The sequence shown here is derived from an EMBL/GenBank/DDBJ whole genome shotgun (WGS) entry which is preliminary data.</text>
</comment>
<gene>
    <name evidence="1" type="ORF">RHMOL_Rhmol01G0175600</name>
</gene>